<dbReference type="EMBL" id="CM042888">
    <property type="protein sequence ID" value="KAI4325605.1"/>
    <property type="molecule type" value="Genomic_DNA"/>
</dbReference>
<name>A0ACB9MNW3_9MYRT</name>
<protein>
    <submittedName>
        <fullName evidence="1">Uncharacterized protein</fullName>
    </submittedName>
</protein>
<evidence type="ECO:0000313" key="1">
    <source>
        <dbReference type="EMBL" id="KAI4325605.1"/>
    </source>
</evidence>
<proteinExistence type="predicted"/>
<dbReference type="Proteomes" id="UP001057402">
    <property type="component" value="Chromosome 9"/>
</dbReference>
<evidence type="ECO:0000313" key="2">
    <source>
        <dbReference type="Proteomes" id="UP001057402"/>
    </source>
</evidence>
<reference evidence="2" key="1">
    <citation type="journal article" date="2023" name="Front. Plant Sci.">
        <title>Chromosomal-level genome assembly of Melastoma candidum provides insights into trichome evolution.</title>
        <authorList>
            <person name="Zhong Y."/>
            <person name="Wu W."/>
            <person name="Sun C."/>
            <person name="Zou P."/>
            <person name="Liu Y."/>
            <person name="Dai S."/>
            <person name="Zhou R."/>
        </authorList>
    </citation>
    <scope>NUCLEOTIDE SEQUENCE [LARGE SCALE GENOMIC DNA]</scope>
</reference>
<gene>
    <name evidence="1" type="ORF">MLD38_030987</name>
</gene>
<comment type="caution">
    <text evidence="1">The sequence shown here is derived from an EMBL/GenBank/DDBJ whole genome shotgun (WGS) entry which is preliminary data.</text>
</comment>
<sequence length="144" mass="15657">MAEQSNPSSSSSSSSSSSTAAAGEEDEDKDARPLVSYPKVLPDSCLVRNPRVVPPTKKLPVPSQEEVEEGGGRGEAEAPQPRGTKRLRKNRPKALDKIHPSDDDEEEEEDENLPLFSFGTRAYSPQLTPKFGSFSGEGGEERRE</sequence>
<organism evidence="1 2">
    <name type="scientific">Melastoma candidum</name>
    <dbReference type="NCBI Taxonomy" id="119954"/>
    <lineage>
        <taxon>Eukaryota</taxon>
        <taxon>Viridiplantae</taxon>
        <taxon>Streptophyta</taxon>
        <taxon>Embryophyta</taxon>
        <taxon>Tracheophyta</taxon>
        <taxon>Spermatophyta</taxon>
        <taxon>Magnoliopsida</taxon>
        <taxon>eudicotyledons</taxon>
        <taxon>Gunneridae</taxon>
        <taxon>Pentapetalae</taxon>
        <taxon>rosids</taxon>
        <taxon>malvids</taxon>
        <taxon>Myrtales</taxon>
        <taxon>Melastomataceae</taxon>
        <taxon>Melastomatoideae</taxon>
        <taxon>Melastomateae</taxon>
        <taxon>Melastoma</taxon>
    </lineage>
</organism>
<accession>A0ACB9MNW3</accession>
<keyword evidence="2" id="KW-1185">Reference proteome</keyword>